<proteinExistence type="predicted"/>
<feature type="transmembrane region" description="Helical" evidence="1">
    <location>
        <begin position="253"/>
        <end position="278"/>
    </location>
</feature>
<keyword evidence="1" id="KW-1133">Transmembrane helix</keyword>
<feature type="transmembrane region" description="Helical" evidence="1">
    <location>
        <begin position="6"/>
        <end position="32"/>
    </location>
</feature>
<dbReference type="InterPro" id="IPR019422">
    <property type="entry name" value="7TM_GPCR_serpentine_rcpt_Srh"/>
</dbReference>
<organism evidence="2 3">
    <name type="scientific">Panagrellus redivivus</name>
    <name type="common">Microworm</name>
    <dbReference type="NCBI Taxonomy" id="6233"/>
    <lineage>
        <taxon>Eukaryota</taxon>
        <taxon>Metazoa</taxon>
        <taxon>Ecdysozoa</taxon>
        <taxon>Nematoda</taxon>
        <taxon>Chromadorea</taxon>
        <taxon>Rhabditida</taxon>
        <taxon>Tylenchina</taxon>
        <taxon>Panagrolaimomorpha</taxon>
        <taxon>Panagrolaimoidea</taxon>
        <taxon>Panagrolaimidae</taxon>
        <taxon>Panagrellus</taxon>
    </lineage>
</organism>
<dbReference type="AlphaFoldDB" id="A0A7E4VNC4"/>
<evidence type="ECO:0000256" key="1">
    <source>
        <dbReference type="SAM" id="Phobius"/>
    </source>
</evidence>
<sequence length="305" mass="34702">MSSLLIIMLMIIMFSTGILTLIVAPFFIYAIVYKSSHLMSTYRTLMIAYIPFSALTTISISTTVPLYDRKACRFFFHGFVPFQDGVLSSVLAIIIFINDFVTTDILLIILINRYHTVSKHIVSHRRSVYYTFYVLIAITNIIESLTMLLLLSYSLYPTHIAVKFTFLEDIFLPITGIYQITRITAFITIVYLNLKFGIKYASTSSANVVRLHKMLTKTVVANVLTTMFFTRLPMLAIVAAISSNSFDLINLAINGGICFMNCAFLSDMLITLYFVAPYRRFVKSLWRRRTGTVVLVPMISTSHLK</sequence>
<dbReference type="Pfam" id="PF10318">
    <property type="entry name" value="7TM_GPCR_Srh"/>
    <property type="match status" value="1"/>
</dbReference>
<feature type="transmembrane region" description="Helical" evidence="1">
    <location>
        <begin position="219"/>
        <end position="241"/>
    </location>
</feature>
<name>A0A7E4VNC4_PANRE</name>
<keyword evidence="1" id="KW-0472">Membrane</keyword>
<keyword evidence="1" id="KW-0812">Transmembrane</keyword>
<evidence type="ECO:0000313" key="2">
    <source>
        <dbReference type="Proteomes" id="UP000492821"/>
    </source>
</evidence>
<feature type="transmembrane region" description="Helical" evidence="1">
    <location>
        <begin position="132"/>
        <end position="156"/>
    </location>
</feature>
<feature type="transmembrane region" description="Helical" evidence="1">
    <location>
        <begin position="87"/>
        <end position="111"/>
    </location>
</feature>
<evidence type="ECO:0000313" key="3">
    <source>
        <dbReference type="WBParaSite" id="Pan_g22639.t1"/>
    </source>
</evidence>
<reference evidence="3" key="2">
    <citation type="submission" date="2020-10" db="UniProtKB">
        <authorList>
            <consortium name="WormBaseParasite"/>
        </authorList>
    </citation>
    <scope>IDENTIFICATION</scope>
</reference>
<dbReference type="Proteomes" id="UP000492821">
    <property type="component" value="Unassembled WGS sequence"/>
</dbReference>
<protein>
    <submittedName>
        <fullName evidence="3">G_PROTEIN_RECEP_F1_2 domain-containing protein</fullName>
    </submittedName>
</protein>
<reference evidence="2" key="1">
    <citation type="journal article" date="2013" name="Genetics">
        <title>The draft genome and transcriptome of Panagrellus redivivus are shaped by the harsh demands of a free-living lifestyle.</title>
        <authorList>
            <person name="Srinivasan J."/>
            <person name="Dillman A.R."/>
            <person name="Macchietto M.G."/>
            <person name="Heikkinen L."/>
            <person name="Lakso M."/>
            <person name="Fracchia K.M."/>
            <person name="Antoshechkin I."/>
            <person name="Mortazavi A."/>
            <person name="Wong G."/>
            <person name="Sternberg P.W."/>
        </authorList>
    </citation>
    <scope>NUCLEOTIDE SEQUENCE [LARGE SCALE GENOMIC DNA]</scope>
    <source>
        <strain evidence="2">MT8872</strain>
    </source>
</reference>
<accession>A0A7E4VNC4</accession>
<keyword evidence="2" id="KW-1185">Reference proteome</keyword>
<feature type="transmembrane region" description="Helical" evidence="1">
    <location>
        <begin position="176"/>
        <end position="198"/>
    </location>
</feature>
<dbReference type="WBParaSite" id="Pan_g22639.t1">
    <property type="protein sequence ID" value="Pan_g22639.t1"/>
    <property type="gene ID" value="Pan_g22639"/>
</dbReference>
<feature type="transmembrane region" description="Helical" evidence="1">
    <location>
        <begin position="44"/>
        <end position="67"/>
    </location>
</feature>